<reference evidence="2" key="1">
    <citation type="submission" date="2020-05" db="EMBL/GenBank/DDBJ databases">
        <authorList>
            <person name="Chiriac C."/>
            <person name="Salcher M."/>
            <person name="Ghai R."/>
            <person name="Kavagutti S V."/>
        </authorList>
    </citation>
    <scope>NUCLEOTIDE SEQUENCE</scope>
</reference>
<dbReference type="GO" id="GO:0032049">
    <property type="term" value="P:cardiolipin biosynthetic process"/>
    <property type="evidence" value="ECO:0007669"/>
    <property type="project" value="UniProtKB-ARBA"/>
</dbReference>
<dbReference type="PANTHER" id="PTHR21248">
    <property type="entry name" value="CARDIOLIPIN SYNTHASE"/>
    <property type="match status" value="1"/>
</dbReference>
<dbReference type="SMART" id="SM00155">
    <property type="entry name" value="PLDc"/>
    <property type="match status" value="2"/>
</dbReference>
<dbReference type="PANTHER" id="PTHR21248:SF22">
    <property type="entry name" value="PHOSPHOLIPASE D"/>
    <property type="match status" value="1"/>
</dbReference>
<evidence type="ECO:0000313" key="2">
    <source>
        <dbReference type="EMBL" id="CAB4961129.1"/>
    </source>
</evidence>
<dbReference type="GO" id="GO:0030572">
    <property type="term" value="F:phosphatidyltransferase activity"/>
    <property type="evidence" value="ECO:0007669"/>
    <property type="project" value="UniProtKB-ARBA"/>
</dbReference>
<dbReference type="Pfam" id="PF13091">
    <property type="entry name" value="PLDc_2"/>
    <property type="match status" value="2"/>
</dbReference>
<dbReference type="SUPFAM" id="SSF56024">
    <property type="entry name" value="Phospholipase D/nuclease"/>
    <property type="match status" value="2"/>
</dbReference>
<feature type="domain" description="PLD phosphodiesterase" evidence="1">
    <location>
        <begin position="337"/>
        <end position="364"/>
    </location>
</feature>
<dbReference type="Gene3D" id="3.30.870.10">
    <property type="entry name" value="Endonuclease Chain A"/>
    <property type="match status" value="2"/>
</dbReference>
<dbReference type="CDD" id="cd09110">
    <property type="entry name" value="PLDc_CLS_1"/>
    <property type="match status" value="1"/>
</dbReference>
<name>A0A6J7L480_9ZZZZ</name>
<gene>
    <name evidence="2" type="ORF">UFOPK3662_03239</name>
</gene>
<sequence length="424" mass="48576">MSGRRRYIVRVTVARLLTTARRTLLGLLGLQVGLAVALSLVDSYRRRGKKPKPFPVTGPETVPVGDGLITTYTFGRDLYDDMLAAIDGAKKQILFETYIWKGDEIGWKFKTALTAAADRGVDVHCIYDGFANMVVSPAFKRFSPSLKVLRYPVWTAGLRFWDLRHYGRNHRKMLVVDEEVAFLGGYNIGSAYATEWRDTHVRITGPGVWDLKRAFADFWNLNRRHRLRRSERPLLLETSSQWDPQIRIHRNSPRQWNFPIRSMYLEAINRSSRNIWLTTAYFLPDQDFVDALTDAARRGVDVRILLPLKSNHIVADWISRGYYGQLLASGARILRFKDAMVHAKTATIDGSWATVGTANIDRLSLQGNYEINIEVIDPDFAAVMERVFLTDEGNCLELTLHEWEARDLNRKFTESFLAPLRPLL</sequence>
<dbReference type="InterPro" id="IPR001736">
    <property type="entry name" value="PLipase_D/transphosphatidylase"/>
</dbReference>
<feature type="domain" description="PLD phosphodiesterase" evidence="1">
    <location>
        <begin position="165"/>
        <end position="192"/>
    </location>
</feature>
<evidence type="ECO:0000259" key="1">
    <source>
        <dbReference type="PROSITE" id="PS50035"/>
    </source>
</evidence>
<dbReference type="EMBL" id="CAFBMW010000036">
    <property type="protein sequence ID" value="CAB4961129.1"/>
    <property type="molecule type" value="Genomic_DNA"/>
</dbReference>
<dbReference type="AlphaFoldDB" id="A0A6J7L480"/>
<dbReference type="CDD" id="cd09159">
    <property type="entry name" value="PLDc_ybhO_like_2"/>
    <property type="match status" value="1"/>
</dbReference>
<organism evidence="2">
    <name type="scientific">freshwater metagenome</name>
    <dbReference type="NCBI Taxonomy" id="449393"/>
    <lineage>
        <taxon>unclassified sequences</taxon>
        <taxon>metagenomes</taxon>
        <taxon>ecological metagenomes</taxon>
    </lineage>
</organism>
<protein>
    <submittedName>
        <fullName evidence="2">Unannotated protein</fullName>
    </submittedName>
</protein>
<proteinExistence type="predicted"/>
<dbReference type="PROSITE" id="PS50035">
    <property type="entry name" value="PLD"/>
    <property type="match status" value="2"/>
</dbReference>
<accession>A0A6J7L480</accession>
<dbReference type="InterPro" id="IPR025202">
    <property type="entry name" value="PLD-like_dom"/>
</dbReference>